<evidence type="ECO:0000313" key="1">
    <source>
        <dbReference type="EMBL" id="KMT22965.1"/>
    </source>
</evidence>
<sequence length="55" mass="6128">MNNEMIKEIVVAMVQSGVITPSSDIEKTAKKVTDLIKILKKEIGENQESDTFVAY</sequence>
<dbReference type="STRING" id="1121307.CLCY_7c00120"/>
<accession>A0A0J8DA94</accession>
<reference evidence="1 2" key="1">
    <citation type="submission" date="2015-06" db="EMBL/GenBank/DDBJ databases">
        <title>Draft genome sequence of the purine-degrading Clostridium cylindrosporum HC-1 (DSM 605).</title>
        <authorList>
            <person name="Poehlein A."/>
            <person name="Schiel-Bengelsdorf B."/>
            <person name="Bengelsdorf F."/>
            <person name="Daniel R."/>
            <person name="Duerre P."/>
        </authorList>
    </citation>
    <scope>NUCLEOTIDE SEQUENCE [LARGE SCALE GENOMIC DNA]</scope>
    <source>
        <strain evidence="1 2">DSM 605</strain>
    </source>
</reference>
<protein>
    <submittedName>
        <fullName evidence="1">Uncharacterized protein</fullName>
    </submittedName>
</protein>
<gene>
    <name evidence="1" type="ORF">CLCY_7c00120</name>
</gene>
<dbReference type="RefSeq" id="WP_161797089.1">
    <property type="nucleotide sequence ID" value="NZ_LFVU01000003.1"/>
</dbReference>
<comment type="caution">
    <text evidence="1">The sequence shown here is derived from an EMBL/GenBank/DDBJ whole genome shotgun (WGS) entry which is preliminary data.</text>
</comment>
<evidence type="ECO:0000313" key="2">
    <source>
        <dbReference type="Proteomes" id="UP000036756"/>
    </source>
</evidence>
<dbReference type="AlphaFoldDB" id="A0A0J8DA94"/>
<keyword evidence="2" id="KW-1185">Reference proteome</keyword>
<dbReference type="PATRIC" id="fig|1121307.3.peg.2293"/>
<dbReference type="EMBL" id="LFVU01000003">
    <property type="protein sequence ID" value="KMT22965.1"/>
    <property type="molecule type" value="Genomic_DNA"/>
</dbReference>
<organism evidence="1 2">
    <name type="scientific">Clostridium cylindrosporum DSM 605</name>
    <dbReference type="NCBI Taxonomy" id="1121307"/>
    <lineage>
        <taxon>Bacteria</taxon>
        <taxon>Bacillati</taxon>
        <taxon>Bacillota</taxon>
        <taxon>Clostridia</taxon>
        <taxon>Eubacteriales</taxon>
        <taxon>Clostridiaceae</taxon>
        <taxon>Clostridium</taxon>
    </lineage>
</organism>
<proteinExistence type="predicted"/>
<name>A0A0J8DA94_CLOCY</name>
<dbReference type="Proteomes" id="UP000036756">
    <property type="component" value="Unassembled WGS sequence"/>
</dbReference>